<dbReference type="Gene3D" id="2.40.10.10">
    <property type="entry name" value="Trypsin-like serine proteases"/>
    <property type="match status" value="2"/>
</dbReference>
<comment type="subcellular location">
    <subcellularLocation>
        <location evidence="1">Secreted</location>
    </subcellularLocation>
</comment>
<dbReference type="SMART" id="SM00020">
    <property type="entry name" value="Tryp_SPc"/>
    <property type="match status" value="1"/>
</dbReference>
<dbReference type="AlphaFoldDB" id="A0A6P4FZ75"/>
<evidence type="ECO:0000256" key="6">
    <source>
        <dbReference type="ARBA" id="ARBA00022825"/>
    </source>
</evidence>
<protein>
    <submittedName>
        <fullName evidence="13">Prostasin-like</fullName>
    </submittedName>
</protein>
<dbReference type="GO" id="GO:0004252">
    <property type="term" value="F:serine-type endopeptidase activity"/>
    <property type="evidence" value="ECO:0007669"/>
    <property type="project" value="InterPro"/>
</dbReference>
<dbReference type="PROSITE" id="PS00135">
    <property type="entry name" value="TRYPSIN_SER"/>
    <property type="match status" value="1"/>
</dbReference>
<feature type="chain" id="PRO_5028309643" evidence="11">
    <location>
        <begin position="17"/>
        <end position="506"/>
    </location>
</feature>
<sequence>MTSFVIFLGLFVLVFCRDEMRQLVDSNCDLKVQRRIISGNNARRGTTPWIAAISNGTDLYCGGTLVHPRFVLTAAHCIENFENLLVSLGMYNTSCPEEKCPEIKNYDVIKTIPHPDYNTNTNENDIAILKLSVEVVYNEYIRSICIVTGDGLKTSSIVNFSAYGWGETENQRLSRILQTINLSHTPQSCLRFYEESEICAGAERGDTCNGDSGGPLVANITYRGHVFPTLIGITSVGSRFCNASGIYANVTSYRQWIKNTISANNYDQDQEPLLDEHCSNTWDKHGSVHGPWKVILYSCFPANWVISREHCIVNSNYPFGTLITNRFVLTTASSLPRNVKIRAFAGVDFTVKSIHKHPQFTDFNTSYANDIALLELDQRARYSDRLAPICFRPTHQMSENPPTSLTVIFHSPKNDNFIYEFENFTVIDRSNCSIAIGNLINDDQICVKESNSDIHPGYEFGANVNTLSGEKFFLYGMKSFTYNGVVILTNITYYTDWITETIKFKQ</sequence>
<evidence type="ECO:0000256" key="8">
    <source>
        <dbReference type="ARBA" id="ARBA00023157"/>
    </source>
</evidence>
<dbReference type="InterPro" id="IPR043504">
    <property type="entry name" value="Peptidase_S1_PA_chymotrypsin"/>
</dbReference>
<keyword evidence="7" id="KW-0865">Zymogen</keyword>
<evidence type="ECO:0000256" key="9">
    <source>
        <dbReference type="ARBA" id="ARBA00024195"/>
    </source>
</evidence>
<reference evidence="13" key="1">
    <citation type="submission" date="2025-08" db="UniProtKB">
        <authorList>
            <consortium name="RefSeq"/>
        </authorList>
    </citation>
    <scope>IDENTIFICATION</scope>
</reference>
<gene>
    <name evidence="13" type="primary">LOC108052567</name>
</gene>
<keyword evidence="6 10" id="KW-0720">Serine protease</keyword>
<proteinExistence type="inferred from homology"/>
<dbReference type="PROSITE" id="PS00134">
    <property type="entry name" value="TRYPSIN_HIS"/>
    <property type="match status" value="1"/>
</dbReference>
<dbReference type="FunFam" id="2.40.10.10:FF:000146">
    <property type="entry name" value="Serine protease 53"/>
    <property type="match status" value="1"/>
</dbReference>
<evidence type="ECO:0000256" key="11">
    <source>
        <dbReference type="SAM" id="SignalP"/>
    </source>
</evidence>
<dbReference type="InterPro" id="IPR001254">
    <property type="entry name" value="Trypsin_dom"/>
</dbReference>
<evidence type="ECO:0000256" key="1">
    <source>
        <dbReference type="ARBA" id="ARBA00004613"/>
    </source>
</evidence>
<dbReference type="OrthoDB" id="6147874at2759"/>
<keyword evidence="4 11" id="KW-0732">Signal</keyword>
<keyword evidence="2" id="KW-0964">Secreted</keyword>
<feature type="domain" description="Peptidase S1" evidence="12">
    <location>
        <begin position="36"/>
        <end position="262"/>
    </location>
</feature>
<dbReference type="PANTHER" id="PTHR24256">
    <property type="entry name" value="TRYPTASE-RELATED"/>
    <property type="match status" value="1"/>
</dbReference>
<evidence type="ECO:0000256" key="2">
    <source>
        <dbReference type="ARBA" id="ARBA00022525"/>
    </source>
</evidence>
<evidence type="ECO:0000259" key="12">
    <source>
        <dbReference type="PROSITE" id="PS50240"/>
    </source>
</evidence>
<dbReference type="PRINTS" id="PR00722">
    <property type="entry name" value="CHYMOTRYPSIN"/>
</dbReference>
<organism evidence="13">
    <name type="scientific">Drosophila rhopaloa</name>
    <name type="common">Fruit fly</name>
    <dbReference type="NCBI Taxonomy" id="1041015"/>
    <lineage>
        <taxon>Eukaryota</taxon>
        <taxon>Metazoa</taxon>
        <taxon>Ecdysozoa</taxon>
        <taxon>Arthropoda</taxon>
        <taxon>Hexapoda</taxon>
        <taxon>Insecta</taxon>
        <taxon>Pterygota</taxon>
        <taxon>Neoptera</taxon>
        <taxon>Endopterygota</taxon>
        <taxon>Diptera</taxon>
        <taxon>Brachycera</taxon>
        <taxon>Muscomorpha</taxon>
        <taxon>Ephydroidea</taxon>
        <taxon>Drosophilidae</taxon>
        <taxon>Drosophila</taxon>
        <taxon>Sophophora</taxon>
    </lineage>
</organism>
<dbReference type="Pfam" id="PF00089">
    <property type="entry name" value="Trypsin"/>
    <property type="match status" value="2"/>
</dbReference>
<dbReference type="PROSITE" id="PS50240">
    <property type="entry name" value="TRYPSIN_DOM"/>
    <property type="match status" value="2"/>
</dbReference>
<dbReference type="InterPro" id="IPR009003">
    <property type="entry name" value="Peptidase_S1_PA"/>
</dbReference>
<dbReference type="SUPFAM" id="SSF50494">
    <property type="entry name" value="Trypsin-like serine proteases"/>
    <property type="match status" value="2"/>
</dbReference>
<dbReference type="InterPro" id="IPR018114">
    <property type="entry name" value="TRYPSIN_HIS"/>
</dbReference>
<accession>A0A6P4FZ75</accession>
<keyword evidence="5 10" id="KW-0378">Hydrolase</keyword>
<dbReference type="InterPro" id="IPR033116">
    <property type="entry name" value="TRYPSIN_SER"/>
</dbReference>
<dbReference type="GO" id="GO:0006508">
    <property type="term" value="P:proteolysis"/>
    <property type="evidence" value="ECO:0007669"/>
    <property type="project" value="UniProtKB-KW"/>
</dbReference>
<dbReference type="InterPro" id="IPR001314">
    <property type="entry name" value="Peptidase_S1A"/>
</dbReference>
<evidence type="ECO:0000313" key="13">
    <source>
        <dbReference type="RefSeq" id="XP_016990466.1"/>
    </source>
</evidence>
<comment type="similarity">
    <text evidence="9">Belongs to the peptidase S1 family. CLIP subfamily.</text>
</comment>
<evidence type="ECO:0000256" key="3">
    <source>
        <dbReference type="ARBA" id="ARBA00022670"/>
    </source>
</evidence>
<keyword evidence="8" id="KW-1015">Disulfide bond</keyword>
<keyword evidence="3 10" id="KW-0645">Protease</keyword>
<evidence type="ECO:0000256" key="10">
    <source>
        <dbReference type="RuleBase" id="RU363034"/>
    </source>
</evidence>
<name>A0A6P4FZ75_DRORH</name>
<dbReference type="GO" id="GO:0005576">
    <property type="term" value="C:extracellular region"/>
    <property type="evidence" value="ECO:0007669"/>
    <property type="project" value="UniProtKB-SubCell"/>
</dbReference>
<dbReference type="RefSeq" id="XP_016990466.1">
    <property type="nucleotide sequence ID" value="XM_017134977.1"/>
</dbReference>
<evidence type="ECO:0000256" key="4">
    <source>
        <dbReference type="ARBA" id="ARBA00022729"/>
    </source>
</evidence>
<dbReference type="InterPro" id="IPR051487">
    <property type="entry name" value="Ser/Thr_Proteases_Immune/Dev"/>
</dbReference>
<feature type="domain" description="Peptidase S1" evidence="12">
    <location>
        <begin position="291"/>
        <end position="503"/>
    </location>
</feature>
<dbReference type="CDD" id="cd00190">
    <property type="entry name" value="Tryp_SPc"/>
    <property type="match status" value="1"/>
</dbReference>
<evidence type="ECO:0000256" key="7">
    <source>
        <dbReference type="ARBA" id="ARBA00023145"/>
    </source>
</evidence>
<evidence type="ECO:0000256" key="5">
    <source>
        <dbReference type="ARBA" id="ARBA00022801"/>
    </source>
</evidence>
<feature type="signal peptide" evidence="11">
    <location>
        <begin position="1"/>
        <end position="16"/>
    </location>
</feature>